<dbReference type="Proteomes" id="UP000193420">
    <property type="component" value="Unassembled WGS sequence"/>
</dbReference>
<sequence>MAVSLRIHADSELFPDRIYNEGNNQIIPFPNVSSYCFYTLYNLYLTTTYSHKMQDWGRFFLYFEQNKI</sequence>
<evidence type="ECO:0000313" key="2">
    <source>
        <dbReference type="Proteomes" id="UP000193420"/>
    </source>
</evidence>
<protein>
    <submittedName>
        <fullName evidence="1">Uncharacterized protein</fullName>
    </submittedName>
</protein>
<proteinExistence type="predicted"/>
<gene>
    <name evidence="1" type="ORF">SAMN03080602_01300</name>
</gene>
<dbReference type="EMBL" id="FXAO01000002">
    <property type="protein sequence ID" value="SMG20366.1"/>
    <property type="molecule type" value="Genomic_DNA"/>
</dbReference>
<accession>A0A1X7IZC6</accession>
<dbReference type="STRING" id="188872.SAMN03080602_01300"/>
<reference evidence="2" key="1">
    <citation type="submission" date="2017-04" db="EMBL/GenBank/DDBJ databases">
        <authorList>
            <person name="Varghese N."/>
            <person name="Submissions S."/>
        </authorList>
    </citation>
    <scope>NUCLEOTIDE SEQUENCE [LARGE SCALE GENOMIC DNA]</scope>
    <source>
        <strain evidence="2">DSM 19835</strain>
    </source>
</reference>
<organism evidence="1 2">
    <name type="scientific">Arenibacter troitsensis</name>
    <dbReference type="NCBI Taxonomy" id="188872"/>
    <lineage>
        <taxon>Bacteria</taxon>
        <taxon>Pseudomonadati</taxon>
        <taxon>Bacteroidota</taxon>
        <taxon>Flavobacteriia</taxon>
        <taxon>Flavobacteriales</taxon>
        <taxon>Flavobacteriaceae</taxon>
        <taxon>Arenibacter</taxon>
    </lineage>
</organism>
<evidence type="ECO:0000313" key="1">
    <source>
        <dbReference type="EMBL" id="SMG20366.1"/>
    </source>
</evidence>
<keyword evidence="2" id="KW-1185">Reference proteome</keyword>
<dbReference type="AlphaFoldDB" id="A0A1X7IZC6"/>
<name>A0A1X7IZC6_9FLAO</name>